<sequence>MGPRPASARIGLKLTIKRPSSEKMVHISSDSDESDLEIPRPSSMRRMRRRQSTKRRRLDFDSDGASEHTVDERHTSDSAQYDPKRPMSPESITEPQTQPNLSELCSELETMIENKIEPHLVENPDLPHDELDAAERAVDQIQTRLMTTASLLKQQRNRRTPIGRLTDDVILEILQYCNFDRLPDHSYSAIQIPPAFSLCSKWRNVAINAPSLWVDISLPLTPEFFDIFLHRSGNSPLNVNVSNTQIPEDEDEDDEGDAAIDDHLRAPLRRVIPRIGQLKIIWKTGTGRAWILTRFLEDTFDQTELPSLTLLDIVIEDTDYFEQSDKSLIAMNTPRLQEFRFAGYLPFMPLVSAESVTRLVYDSTFWIDSPSQISNLLSKFPNLEQCAIDSDPKEVEDTGTCVAVSANKLKSAEIGTLYLSAANDFLTKLQMPVVASFSLKIAHGNEPLPAEGAFEELLKAQISWAHEMEVVNDEDGYQFALRSKSGRQMKITYNLPESTTPGLSWREEVSFSRLAEQSNNLSTLALCLDPLPPMDHLTTFLHSSSSLTHIRITTSRVDFPAFLKALESPEILCPLLTSIDCTGINPDMDRVCQFLDLRKRLGVPLKEVKISKDYSIQVAL</sequence>
<dbReference type="Proteomes" id="UP000076798">
    <property type="component" value="Unassembled WGS sequence"/>
</dbReference>
<dbReference type="OrthoDB" id="3221235at2759"/>
<proteinExistence type="predicted"/>
<reference evidence="2 3" key="1">
    <citation type="journal article" date="2016" name="Mol. Biol. Evol.">
        <title>Comparative Genomics of Early-Diverging Mushroom-Forming Fungi Provides Insights into the Origins of Lignocellulose Decay Capabilities.</title>
        <authorList>
            <person name="Nagy L.G."/>
            <person name="Riley R."/>
            <person name="Tritt A."/>
            <person name="Adam C."/>
            <person name="Daum C."/>
            <person name="Floudas D."/>
            <person name="Sun H."/>
            <person name="Yadav J.S."/>
            <person name="Pangilinan J."/>
            <person name="Larsson K.H."/>
            <person name="Matsuura K."/>
            <person name="Barry K."/>
            <person name="Labutti K."/>
            <person name="Kuo R."/>
            <person name="Ohm R.A."/>
            <person name="Bhattacharya S.S."/>
            <person name="Shirouzu T."/>
            <person name="Yoshinaga Y."/>
            <person name="Martin F.M."/>
            <person name="Grigoriev I.V."/>
            <person name="Hibbett D.S."/>
        </authorList>
    </citation>
    <scope>NUCLEOTIDE SEQUENCE [LARGE SCALE GENOMIC DNA]</scope>
    <source>
        <strain evidence="2 3">HHB10207 ss-3</strain>
    </source>
</reference>
<dbReference type="AlphaFoldDB" id="A0A165Y6F1"/>
<dbReference type="EMBL" id="KV428282">
    <property type="protein sequence ID" value="KZT32927.1"/>
    <property type="molecule type" value="Genomic_DNA"/>
</dbReference>
<feature type="compositionally biased region" description="Basic residues" evidence="1">
    <location>
        <begin position="43"/>
        <end position="57"/>
    </location>
</feature>
<evidence type="ECO:0000256" key="1">
    <source>
        <dbReference type="SAM" id="MobiDB-lite"/>
    </source>
</evidence>
<organism evidence="2 3">
    <name type="scientific">Sistotremastrum suecicum HHB10207 ss-3</name>
    <dbReference type="NCBI Taxonomy" id="1314776"/>
    <lineage>
        <taxon>Eukaryota</taxon>
        <taxon>Fungi</taxon>
        <taxon>Dikarya</taxon>
        <taxon>Basidiomycota</taxon>
        <taxon>Agaricomycotina</taxon>
        <taxon>Agaricomycetes</taxon>
        <taxon>Sistotremastrales</taxon>
        <taxon>Sistotremastraceae</taxon>
        <taxon>Sistotremastrum</taxon>
    </lineage>
</organism>
<evidence type="ECO:0000313" key="2">
    <source>
        <dbReference type="EMBL" id="KZT32927.1"/>
    </source>
</evidence>
<gene>
    <name evidence="2" type="ORF">SISSUDRAFT_459439</name>
</gene>
<keyword evidence="3" id="KW-1185">Reference proteome</keyword>
<feature type="region of interest" description="Disordered" evidence="1">
    <location>
        <begin position="1"/>
        <end position="99"/>
    </location>
</feature>
<feature type="compositionally biased region" description="Polar residues" evidence="1">
    <location>
        <begin position="90"/>
        <end position="99"/>
    </location>
</feature>
<name>A0A165Y6F1_9AGAM</name>
<protein>
    <recommendedName>
        <fullName evidence="4">F-box domain-containing protein</fullName>
    </recommendedName>
</protein>
<evidence type="ECO:0008006" key="4">
    <source>
        <dbReference type="Google" id="ProtNLM"/>
    </source>
</evidence>
<accession>A0A165Y6F1</accession>
<feature type="compositionally biased region" description="Basic and acidic residues" evidence="1">
    <location>
        <begin position="65"/>
        <end position="87"/>
    </location>
</feature>
<evidence type="ECO:0000313" key="3">
    <source>
        <dbReference type="Proteomes" id="UP000076798"/>
    </source>
</evidence>